<proteinExistence type="predicted"/>
<feature type="compositionally biased region" description="Polar residues" evidence="2">
    <location>
        <begin position="236"/>
        <end position="248"/>
    </location>
</feature>
<name>A0A5R9FSR2_9ACTN</name>
<evidence type="ECO:0000313" key="4">
    <source>
        <dbReference type="Proteomes" id="UP000305906"/>
    </source>
</evidence>
<protein>
    <recommendedName>
        <fullName evidence="5">Regulatory protein</fullName>
    </recommendedName>
</protein>
<dbReference type="Gene3D" id="1.10.10.10">
    <property type="entry name" value="Winged helix-like DNA-binding domain superfamily/Winged helix DNA-binding domain"/>
    <property type="match status" value="1"/>
</dbReference>
<feature type="compositionally biased region" description="Basic and acidic residues" evidence="2">
    <location>
        <begin position="190"/>
        <end position="200"/>
    </location>
</feature>
<dbReference type="RefSeq" id="WP_138043968.1">
    <property type="nucleotide sequence ID" value="NZ_VBZC01000005.1"/>
</dbReference>
<gene>
    <name evidence="3" type="ORF">FE633_05660</name>
</gene>
<accession>A0A5R9FSR2</accession>
<keyword evidence="1" id="KW-0175">Coiled coil</keyword>
<evidence type="ECO:0008006" key="5">
    <source>
        <dbReference type="Google" id="ProtNLM"/>
    </source>
</evidence>
<organism evidence="3 4">
    <name type="scientific">Streptomyces montanus</name>
    <dbReference type="NCBI Taxonomy" id="2580423"/>
    <lineage>
        <taxon>Bacteria</taxon>
        <taxon>Bacillati</taxon>
        <taxon>Actinomycetota</taxon>
        <taxon>Actinomycetes</taxon>
        <taxon>Kitasatosporales</taxon>
        <taxon>Streptomycetaceae</taxon>
        <taxon>Streptomyces</taxon>
    </lineage>
</organism>
<dbReference type="EMBL" id="VBZC01000005">
    <property type="protein sequence ID" value="TLS47052.1"/>
    <property type="molecule type" value="Genomic_DNA"/>
</dbReference>
<reference evidence="3 4" key="1">
    <citation type="submission" date="2019-05" db="EMBL/GenBank/DDBJ databases">
        <title>Streptomyces sp. NEAU-C151, a novel actinomycete isolated from soil.</title>
        <authorList>
            <person name="Han L."/>
            <person name="Jiang H."/>
        </authorList>
    </citation>
    <scope>NUCLEOTIDE SEQUENCE [LARGE SCALE GENOMIC DNA]</scope>
    <source>
        <strain evidence="3 4">NEAU-C151</strain>
    </source>
</reference>
<feature type="coiled-coil region" evidence="1">
    <location>
        <begin position="20"/>
        <end position="50"/>
    </location>
</feature>
<feature type="compositionally biased region" description="Low complexity" evidence="2">
    <location>
        <begin position="120"/>
        <end position="167"/>
    </location>
</feature>
<dbReference type="Proteomes" id="UP000305906">
    <property type="component" value="Unassembled WGS sequence"/>
</dbReference>
<feature type="region of interest" description="Disordered" evidence="2">
    <location>
        <begin position="233"/>
        <end position="284"/>
    </location>
</feature>
<feature type="compositionally biased region" description="Basic and acidic residues" evidence="2">
    <location>
        <begin position="269"/>
        <end position="284"/>
    </location>
</feature>
<evidence type="ECO:0000256" key="2">
    <source>
        <dbReference type="SAM" id="MobiDB-lite"/>
    </source>
</evidence>
<feature type="compositionally biased region" description="Low complexity" evidence="2">
    <location>
        <begin position="99"/>
        <end position="108"/>
    </location>
</feature>
<feature type="compositionally biased region" description="Basic residues" evidence="2">
    <location>
        <begin position="109"/>
        <end position="119"/>
    </location>
</feature>
<sequence length="284" mass="29395">MPESTIPATELTSQYIAQVASDLERNAKEQERLSAEITALQEQLLALQHDHTVLQTMQQALGGAAGAPTQPAPQDAAAPTVPRQKASTEPAAGKRTPTKKTAAPQGGKTAKKTATKKSAAKTATSKAVTPKAANSKAATSKTATPKAANSKATTSKTATPKAASSKAEAPKKSASKAEAPKTAQPTLVELIRRHLTEQSEPRSAAEIATALGQAQPDRSIKTTVVRTSLEGLVAKSQAQRTKQGSSVFYTAPEASDAPKPTASSQTETQPEKAGKAEQTKQADS</sequence>
<feature type="region of interest" description="Disordered" evidence="2">
    <location>
        <begin position="58"/>
        <end position="219"/>
    </location>
</feature>
<comment type="caution">
    <text evidence="3">The sequence shown here is derived from an EMBL/GenBank/DDBJ whole genome shotgun (WGS) entry which is preliminary data.</text>
</comment>
<evidence type="ECO:0000313" key="3">
    <source>
        <dbReference type="EMBL" id="TLS47052.1"/>
    </source>
</evidence>
<dbReference type="InterPro" id="IPR036388">
    <property type="entry name" value="WH-like_DNA-bd_sf"/>
</dbReference>
<dbReference type="AlphaFoldDB" id="A0A5R9FSR2"/>
<feature type="compositionally biased region" description="Low complexity" evidence="2">
    <location>
        <begin position="58"/>
        <end position="82"/>
    </location>
</feature>
<keyword evidence="4" id="KW-1185">Reference proteome</keyword>
<evidence type="ECO:0000256" key="1">
    <source>
        <dbReference type="SAM" id="Coils"/>
    </source>
</evidence>